<proteinExistence type="predicted"/>
<protein>
    <submittedName>
        <fullName evidence="1">Uncharacterized protein</fullName>
    </submittedName>
</protein>
<accession>H5TAJ4</accession>
<evidence type="ECO:0000313" key="1">
    <source>
        <dbReference type="EMBL" id="GAB55321.1"/>
    </source>
</evidence>
<dbReference type="EMBL" id="BAET01000008">
    <property type="protein sequence ID" value="GAB55321.1"/>
    <property type="molecule type" value="Genomic_DNA"/>
</dbReference>
<name>H5TAJ4_9ALTE</name>
<organism evidence="1 2">
    <name type="scientific">Glaciecola punicea ACAM 611</name>
    <dbReference type="NCBI Taxonomy" id="1121923"/>
    <lineage>
        <taxon>Bacteria</taxon>
        <taxon>Pseudomonadati</taxon>
        <taxon>Pseudomonadota</taxon>
        <taxon>Gammaproteobacteria</taxon>
        <taxon>Alteromonadales</taxon>
        <taxon>Alteromonadaceae</taxon>
        <taxon>Glaciecola</taxon>
    </lineage>
</organism>
<dbReference type="AlphaFoldDB" id="H5TAJ4"/>
<reference evidence="1 2" key="2">
    <citation type="journal article" date="2017" name="Antonie Van Leeuwenhoek">
        <title>Rhizobium rhizosphaerae sp. nov., a novel species isolated from rice rhizosphere.</title>
        <authorList>
            <person name="Zhao J.J."/>
            <person name="Zhang J."/>
            <person name="Zhang R.J."/>
            <person name="Zhang C.W."/>
            <person name="Yin H.Q."/>
            <person name="Zhang X.X."/>
        </authorList>
    </citation>
    <scope>NUCLEOTIDE SEQUENCE [LARGE SCALE GENOMIC DNA]</scope>
    <source>
        <strain evidence="1 2">ACAM 611</strain>
    </source>
</reference>
<dbReference type="Proteomes" id="UP000053586">
    <property type="component" value="Unassembled WGS sequence"/>
</dbReference>
<gene>
    <name evidence="1" type="ORF">GPUN_1197</name>
</gene>
<reference evidence="1 2" key="1">
    <citation type="journal article" date="2012" name="J. Bacteriol.">
        <title>Genome sequence of proteorhodopsin-containing sea ice bacterium Glaciecola punicea ACAM 611T.</title>
        <authorList>
            <person name="Qin Q.-L."/>
            <person name="Xie B.-B."/>
            <person name="Shu Y.-L."/>
            <person name="Rong J.-C."/>
            <person name="Zhao D.-L."/>
            <person name="Zhang X.-Y."/>
            <person name="Chen X.-L."/>
            <person name="Zhou B.-C."/>
            <person name="Zhanga Y.-Z."/>
        </authorList>
    </citation>
    <scope>NUCLEOTIDE SEQUENCE [LARGE SCALE GENOMIC DNA]</scope>
    <source>
        <strain evidence="1 2">ACAM 611</strain>
    </source>
</reference>
<sequence>MIIYTILCRIGELFKVSNRSLFVFLFEERKPFAQGFIL</sequence>
<comment type="caution">
    <text evidence="1">The sequence shown here is derived from an EMBL/GenBank/DDBJ whole genome shotgun (WGS) entry which is preliminary data.</text>
</comment>
<keyword evidence="2" id="KW-1185">Reference proteome</keyword>
<evidence type="ECO:0000313" key="2">
    <source>
        <dbReference type="Proteomes" id="UP000053586"/>
    </source>
</evidence>